<dbReference type="InterPro" id="IPR013320">
    <property type="entry name" value="ConA-like_dom_sf"/>
</dbReference>
<keyword evidence="2" id="KW-0245">EGF-like domain</keyword>
<evidence type="ECO:0000313" key="8">
    <source>
        <dbReference type="EMBL" id="KAG7299924.1"/>
    </source>
</evidence>
<dbReference type="Pfam" id="PF16489">
    <property type="entry name" value="GAIN"/>
    <property type="match status" value="1"/>
</dbReference>
<dbReference type="PROSITE" id="PS01186">
    <property type="entry name" value="EGF_2"/>
    <property type="match status" value="1"/>
</dbReference>
<proteinExistence type="predicted"/>
<dbReference type="PANTHER" id="PTHR15036:SF85">
    <property type="entry name" value="SP2353, ISOFORM A"/>
    <property type="match status" value="1"/>
</dbReference>
<feature type="domain" description="EGF-like" evidence="5">
    <location>
        <begin position="314"/>
        <end position="350"/>
    </location>
</feature>
<evidence type="ECO:0000313" key="9">
    <source>
        <dbReference type="Proteomes" id="UP000823941"/>
    </source>
</evidence>
<dbReference type="Gene3D" id="2.170.300.10">
    <property type="entry name" value="Tie2 ligand-binding domain superfamily"/>
    <property type="match status" value="1"/>
</dbReference>
<dbReference type="EMBL" id="JAHIBW010000022">
    <property type="protein sequence ID" value="KAG7299924.1"/>
    <property type="molecule type" value="Genomic_DNA"/>
</dbReference>
<keyword evidence="1 2" id="KW-1015">Disulfide bond</keyword>
<dbReference type="Pfam" id="PF02210">
    <property type="entry name" value="Laminin_G_2"/>
    <property type="match status" value="1"/>
</dbReference>
<dbReference type="InterPro" id="IPR036445">
    <property type="entry name" value="GPCR_2_extracell_dom_sf"/>
</dbReference>
<dbReference type="PROSITE" id="PS50027">
    <property type="entry name" value="EGF_LAM_2"/>
    <property type="match status" value="1"/>
</dbReference>
<keyword evidence="3" id="KW-0424">Laminin EGF-like domain</keyword>
<evidence type="ECO:0000256" key="1">
    <source>
        <dbReference type="ARBA" id="ARBA00023157"/>
    </source>
</evidence>
<feature type="disulfide bond" evidence="3">
    <location>
        <begin position="515"/>
        <end position="527"/>
    </location>
</feature>
<feature type="disulfide bond" evidence="2">
    <location>
        <begin position="340"/>
        <end position="349"/>
    </location>
</feature>
<feature type="disulfide bond" evidence="2">
    <location>
        <begin position="130"/>
        <end position="139"/>
    </location>
</feature>
<comment type="caution">
    <text evidence="2">Lacks conserved residue(s) required for the propagation of feature annotation.</text>
</comment>
<evidence type="ECO:0000259" key="6">
    <source>
        <dbReference type="PROSITE" id="PS50027"/>
    </source>
</evidence>
<dbReference type="Pfam" id="PF00053">
    <property type="entry name" value="EGF_laminin"/>
    <property type="match status" value="2"/>
</dbReference>
<feature type="domain" description="G-protein coupled receptors family 2 profile 1" evidence="7">
    <location>
        <begin position="547"/>
        <end position="622"/>
    </location>
</feature>
<dbReference type="PROSITE" id="PS01248">
    <property type="entry name" value="EGF_LAM_1"/>
    <property type="match status" value="1"/>
</dbReference>
<dbReference type="SMART" id="SM00282">
    <property type="entry name" value="LamG"/>
    <property type="match status" value="1"/>
</dbReference>
<dbReference type="PRINTS" id="PR00011">
    <property type="entry name" value="EGFLAMININ"/>
</dbReference>
<dbReference type="CDD" id="cd00055">
    <property type="entry name" value="EGF_Lam"/>
    <property type="match status" value="2"/>
</dbReference>
<dbReference type="InterPro" id="IPR002049">
    <property type="entry name" value="LE_dom"/>
</dbReference>
<sequence>MSLDDCDKRLALAGAAQFGVKYACANTSTRELPKRCDIPTETCHRFLDLTGPLQIGGLPNIPSSFQVKNKDFVGCISDLYIDHKFIDLNSFVADNGTIPGCPEKRAHCGSAPCYNGAECRALWDAPRCVCPEGYTGKDCAETTSPPWRFSGDGVLSFNPLLRPIQLPWLNALSLRTWQQDAFLMSIQVGQNSTVAISLKSGLLQYTYNGETMLFPTASLADGEWHRVEIKWLGTDIAVAIDYGLRNVLQPMLANKVQGQYIGKILIGGPDSTAGLLVNEMGYFEGCIQDVRVGTQQSLLNRPTVRENVRDGCESKADCALAVCPPFSKCVTSWDRTTCECEPGRAGPQCVGACALLPCGGAACVEQPGGYQCRCPPRHKLTDSGCVETTAHSCPSGWWGNEACGPCECRLSDGYHPHCDRKTGQCHCKGCIVTICACECSRSDGYHPHCDRKTGQCHCKEARLGLKFSFFGNEACGPCECRLSDGYHPHCDRKTGQCHCKENHYKPADSSVCLPCACYPAGSNNSSCDPLTGQCHCRSGVIGRACDRCAHVYAEVVPSGCEVVYDGCPRSFARGVWWPRTKFGNEAITDCPTGSSGKASRSCVKESVVPWQEPDMFNCTTATFYQLRKQLHKIETGELQVNTFVGVRLAEDLSTACANTPTLYGADVLVGEGVLLELLNHEIKQVGLNLTHSQDKDYIRNIVNSANTIVDTKYSVEWRRIHELTGHGVELLLQKFDKYISVLAENQRDTYTSPFEIATKHMVIGVDVVTAESIYGFEPSQLNQLHKNLDSESYTTERVILPDTSAFIHSPIQGPGYYGTGKVLKKKALSPTVSFPKYNNYVKNKNKFDKYSRVLLPLDLLGISDRSFQENLDTPYESRAVFSYIQYSRNSSLLMPMSMDESVSRRWGVNMTVGSAILQVALFVPQYVYTRYSDGSVRQYDEGMCFRYNRSCFICMIKG</sequence>
<organism evidence="8 9">
    <name type="scientific">Plutella xylostella</name>
    <name type="common">Diamondback moth</name>
    <name type="synonym">Plutella maculipennis</name>
    <dbReference type="NCBI Taxonomy" id="51655"/>
    <lineage>
        <taxon>Eukaryota</taxon>
        <taxon>Metazoa</taxon>
        <taxon>Ecdysozoa</taxon>
        <taxon>Arthropoda</taxon>
        <taxon>Hexapoda</taxon>
        <taxon>Insecta</taxon>
        <taxon>Pterygota</taxon>
        <taxon>Neoptera</taxon>
        <taxon>Endopterygota</taxon>
        <taxon>Lepidoptera</taxon>
        <taxon>Glossata</taxon>
        <taxon>Ditrysia</taxon>
        <taxon>Yponomeutoidea</taxon>
        <taxon>Plutellidae</taxon>
        <taxon>Plutella</taxon>
    </lineage>
</organism>
<dbReference type="SMART" id="SM00180">
    <property type="entry name" value="EGF_Lam"/>
    <property type="match status" value="1"/>
</dbReference>
<dbReference type="InterPro" id="IPR001879">
    <property type="entry name" value="GPCR_2_extracellular_dom"/>
</dbReference>
<dbReference type="Pfam" id="PF00008">
    <property type="entry name" value="EGF"/>
    <property type="match status" value="1"/>
</dbReference>
<dbReference type="PROSITE" id="PS50026">
    <property type="entry name" value="EGF_3"/>
    <property type="match status" value="2"/>
</dbReference>
<feature type="disulfide bond" evidence="3">
    <location>
        <begin position="517"/>
        <end position="534"/>
    </location>
</feature>
<dbReference type="PROSITE" id="PS50025">
    <property type="entry name" value="LAM_G_DOMAIN"/>
    <property type="match status" value="2"/>
</dbReference>
<feature type="domain" description="Laminin G" evidence="4">
    <location>
        <begin position="1"/>
        <end position="101"/>
    </location>
</feature>
<accession>A0ABQ7Q3V7</accession>
<dbReference type="InterPro" id="IPR001791">
    <property type="entry name" value="Laminin_G"/>
</dbReference>
<dbReference type="SUPFAM" id="SSF49899">
    <property type="entry name" value="Concanavalin A-like lectins/glucanases"/>
    <property type="match status" value="2"/>
</dbReference>
<dbReference type="PROSITE" id="PS00022">
    <property type="entry name" value="EGF_1"/>
    <property type="match status" value="2"/>
</dbReference>
<dbReference type="Gene3D" id="2.10.25.10">
    <property type="entry name" value="Laminin"/>
    <property type="match status" value="2"/>
</dbReference>
<name>A0ABQ7Q3V7_PLUXY</name>
<dbReference type="SMART" id="SM00008">
    <property type="entry name" value="HormR"/>
    <property type="match status" value="1"/>
</dbReference>
<reference evidence="8 9" key="1">
    <citation type="submission" date="2021-06" db="EMBL/GenBank/DDBJ databases">
        <title>A haploid diamondback moth (Plutella xylostella L.) genome assembly resolves 31 chromosomes and identifies a diamide resistance mutation.</title>
        <authorList>
            <person name="Ward C.M."/>
            <person name="Perry K.D."/>
            <person name="Baker G."/>
            <person name="Powis K."/>
            <person name="Heckel D.G."/>
            <person name="Baxter S.W."/>
        </authorList>
    </citation>
    <scope>NUCLEOTIDE SEQUENCE [LARGE SCALE GENOMIC DNA]</scope>
    <source>
        <strain evidence="8 9">LV</strain>
        <tissue evidence="8">Single pupa</tissue>
    </source>
</reference>
<gene>
    <name evidence="8" type="ORF">JYU34_016949</name>
</gene>
<keyword evidence="9" id="KW-1185">Reference proteome</keyword>
<evidence type="ECO:0000259" key="5">
    <source>
        <dbReference type="PROSITE" id="PS50026"/>
    </source>
</evidence>
<evidence type="ECO:0000256" key="3">
    <source>
        <dbReference type="PROSITE-ProRule" id="PRU00460"/>
    </source>
</evidence>
<dbReference type="Proteomes" id="UP000823941">
    <property type="component" value="Chromosome 22"/>
</dbReference>
<evidence type="ECO:0000259" key="7">
    <source>
        <dbReference type="PROSITE" id="PS50227"/>
    </source>
</evidence>
<dbReference type="InterPro" id="IPR000742">
    <property type="entry name" value="EGF"/>
</dbReference>
<feature type="disulfide bond" evidence="3">
    <location>
        <begin position="536"/>
        <end position="545"/>
    </location>
</feature>
<feature type="domain" description="Laminin G" evidence="4">
    <location>
        <begin position="144"/>
        <end position="312"/>
    </location>
</feature>
<feature type="domain" description="Laminin EGF-like" evidence="6">
    <location>
        <begin position="515"/>
        <end position="562"/>
    </location>
</feature>
<dbReference type="InterPro" id="IPR050372">
    <property type="entry name" value="Neurexin-related_CASP"/>
</dbReference>
<dbReference type="CDD" id="cd00110">
    <property type="entry name" value="LamG"/>
    <property type="match status" value="1"/>
</dbReference>
<dbReference type="Gene3D" id="2.60.120.200">
    <property type="match status" value="2"/>
</dbReference>
<dbReference type="CDD" id="cd00054">
    <property type="entry name" value="EGF_CA"/>
    <property type="match status" value="1"/>
</dbReference>
<dbReference type="SUPFAM" id="SSF57196">
    <property type="entry name" value="EGF/Laminin"/>
    <property type="match status" value="1"/>
</dbReference>
<dbReference type="SMART" id="SM00181">
    <property type="entry name" value="EGF"/>
    <property type="match status" value="3"/>
</dbReference>
<dbReference type="PANTHER" id="PTHR15036">
    <property type="entry name" value="PIKACHURIN-LIKE PROTEIN"/>
    <property type="match status" value="1"/>
</dbReference>
<dbReference type="Gene3D" id="4.10.1240.10">
    <property type="entry name" value="GPCR, family 2, extracellular hormone receptor domain"/>
    <property type="match status" value="1"/>
</dbReference>
<dbReference type="InterPro" id="IPR032471">
    <property type="entry name" value="AGRL2-4_GAIN_subdom_A"/>
</dbReference>
<feature type="domain" description="EGF-like" evidence="5">
    <location>
        <begin position="104"/>
        <end position="140"/>
    </location>
</feature>
<evidence type="ECO:0000259" key="4">
    <source>
        <dbReference type="PROSITE" id="PS50025"/>
    </source>
</evidence>
<evidence type="ECO:0000256" key="2">
    <source>
        <dbReference type="PROSITE-ProRule" id="PRU00076"/>
    </source>
</evidence>
<comment type="caution">
    <text evidence="8">The sequence shown here is derived from an EMBL/GenBank/DDBJ whole genome shotgun (WGS) entry which is preliminary data.</text>
</comment>
<protein>
    <submittedName>
        <fullName evidence="8">Uncharacterized protein</fullName>
    </submittedName>
</protein>
<dbReference type="PROSITE" id="PS50227">
    <property type="entry name" value="G_PROTEIN_RECEP_F2_3"/>
    <property type="match status" value="1"/>
</dbReference>